<dbReference type="RefSeq" id="WP_091684946.1">
    <property type="nucleotide sequence ID" value="NZ_BAABFM010000013.1"/>
</dbReference>
<evidence type="ECO:0000259" key="3">
    <source>
        <dbReference type="Pfam" id="PF17746"/>
    </source>
</evidence>
<name>A0A1I5DKI6_9FIRM</name>
<comment type="similarity">
    <text evidence="1">Belongs to the SfsA family.</text>
</comment>
<dbReference type="Pfam" id="PF17746">
    <property type="entry name" value="SfsA_N"/>
    <property type="match status" value="1"/>
</dbReference>
<dbReference type="NCBIfam" id="TIGR00230">
    <property type="entry name" value="sfsA"/>
    <property type="match status" value="1"/>
</dbReference>
<dbReference type="InterPro" id="IPR041465">
    <property type="entry name" value="SfsA_N"/>
</dbReference>
<dbReference type="Pfam" id="PF03749">
    <property type="entry name" value="SfsA"/>
    <property type="match status" value="1"/>
</dbReference>
<dbReference type="GO" id="GO:0003677">
    <property type="term" value="F:DNA binding"/>
    <property type="evidence" value="ECO:0007669"/>
    <property type="project" value="InterPro"/>
</dbReference>
<evidence type="ECO:0000259" key="2">
    <source>
        <dbReference type="Pfam" id="PF03749"/>
    </source>
</evidence>
<accession>A0A1I5DKI6</accession>
<sequence length="227" mass="26008">MKYNKVKTGIFRSRPNRFIAYAEVDGEVKTCHVKNTGRCKELLIPGVTVYLEEQDNPNRKTKYDLIGVQKGNRMINMDSQAPNKVVYEWIKSGGLFSDIKLVKTEKTYGNSRFDLYVEAENRQIYIEVKGVTLEEEGIVRFPDAPTERGVKHVRELIACVEEGYEAYIIFVVQMKGVKYFEPNNITHPAFGQALKEAEEKGVHILAVDCDVEVDQLNIRKNVMVKLQ</sequence>
<organism evidence="4 5">
    <name type="scientific">Anaerocolumna aminovalerica</name>
    <dbReference type="NCBI Taxonomy" id="1527"/>
    <lineage>
        <taxon>Bacteria</taxon>
        <taxon>Bacillati</taxon>
        <taxon>Bacillota</taxon>
        <taxon>Clostridia</taxon>
        <taxon>Lachnospirales</taxon>
        <taxon>Lachnospiraceae</taxon>
        <taxon>Anaerocolumna</taxon>
    </lineage>
</organism>
<feature type="domain" description="SfsA N-terminal OB" evidence="3">
    <location>
        <begin position="14"/>
        <end position="76"/>
    </location>
</feature>
<dbReference type="InterPro" id="IPR005224">
    <property type="entry name" value="SfsA"/>
</dbReference>
<feature type="domain" description="Sugar fermentation stimulation protein C-terminal" evidence="2">
    <location>
        <begin position="80"/>
        <end position="213"/>
    </location>
</feature>
<dbReference type="HAMAP" id="MF_00095">
    <property type="entry name" value="SfsA"/>
    <property type="match status" value="1"/>
</dbReference>
<proteinExistence type="inferred from homology"/>
<dbReference type="Gene3D" id="2.40.50.580">
    <property type="match status" value="1"/>
</dbReference>
<dbReference type="OrthoDB" id="9802365at2"/>
<evidence type="ECO:0000313" key="4">
    <source>
        <dbReference type="EMBL" id="SFN99688.1"/>
    </source>
</evidence>
<gene>
    <name evidence="1" type="primary">sfsA</name>
    <name evidence="4" type="ORF">SAMN04489757_10656</name>
</gene>
<dbReference type="CDD" id="cd22359">
    <property type="entry name" value="SfsA-like_bacterial"/>
    <property type="match status" value="1"/>
</dbReference>
<dbReference type="Gene3D" id="3.40.1350.60">
    <property type="match status" value="1"/>
</dbReference>
<reference evidence="4 5" key="1">
    <citation type="submission" date="2016-10" db="EMBL/GenBank/DDBJ databases">
        <authorList>
            <person name="de Groot N.N."/>
        </authorList>
    </citation>
    <scope>NUCLEOTIDE SEQUENCE [LARGE SCALE GENOMIC DNA]</scope>
    <source>
        <strain evidence="4 5">DSM 1283</strain>
    </source>
</reference>
<protein>
    <recommendedName>
        <fullName evidence="1">Sugar fermentation stimulation protein homolog</fullName>
    </recommendedName>
</protein>
<dbReference type="PANTHER" id="PTHR30545:SF2">
    <property type="entry name" value="SUGAR FERMENTATION STIMULATION PROTEIN A"/>
    <property type="match status" value="1"/>
</dbReference>
<dbReference type="EMBL" id="FOWD01000006">
    <property type="protein sequence ID" value="SFN99688.1"/>
    <property type="molecule type" value="Genomic_DNA"/>
</dbReference>
<dbReference type="PANTHER" id="PTHR30545">
    <property type="entry name" value="SUGAR FERMENTATION STIMULATION PROTEIN A"/>
    <property type="match status" value="1"/>
</dbReference>
<dbReference type="STRING" id="1527.SAMN04489757_10656"/>
<dbReference type="AlphaFoldDB" id="A0A1I5DKI6"/>
<evidence type="ECO:0000313" key="5">
    <source>
        <dbReference type="Proteomes" id="UP000198806"/>
    </source>
</evidence>
<dbReference type="InterPro" id="IPR040452">
    <property type="entry name" value="SfsA_C"/>
</dbReference>
<evidence type="ECO:0000256" key="1">
    <source>
        <dbReference type="HAMAP-Rule" id="MF_00095"/>
    </source>
</evidence>
<dbReference type="Proteomes" id="UP000198806">
    <property type="component" value="Unassembled WGS sequence"/>
</dbReference>
<keyword evidence="5" id="KW-1185">Reference proteome</keyword>